<protein>
    <submittedName>
        <fullName evidence="1">Uncharacterized protein</fullName>
    </submittedName>
</protein>
<proteinExistence type="predicted"/>
<accession>A0A382HD61</accession>
<name>A0A382HD61_9ZZZZ</name>
<feature type="non-terminal residue" evidence="1">
    <location>
        <position position="1"/>
    </location>
</feature>
<gene>
    <name evidence="1" type="ORF">METZ01_LOCUS237879</name>
</gene>
<organism evidence="1">
    <name type="scientific">marine metagenome</name>
    <dbReference type="NCBI Taxonomy" id="408172"/>
    <lineage>
        <taxon>unclassified sequences</taxon>
        <taxon>metagenomes</taxon>
        <taxon>ecological metagenomes</taxon>
    </lineage>
</organism>
<dbReference type="AlphaFoldDB" id="A0A382HD61"/>
<dbReference type="EMBL" id="UINC01060478">
    <property type="protein sequence ID" value="SVB85025.1"/>
    <property type="molecule type" value="Genomic_DNA"/>
</dbReference>
<sequence>HYIAVVEFQINMKNDDSKIFYGLFGVLSLPIGVEGI</sequence>
<evidence type="ECO:0000313" key="1">
    <source>
        <dbReference type="EMBL" id="SVB85025.1"/>
    </source>
</evidence>
<reference evidence="1" key="1">
    <citation type="submission" date="2018-05" db="EMBL/GenBank/DDBJ databases">
        <authorList>
            <person name="Lanie J.A."/>
            <person name="Ng W.-L."/>
            <person name="Kazmierczak K.M."/>
            <person name="Andrzejewski T.M."/>
            <person name="Davidsen T.M."/>
            <person name="Wayne K.J."/>
            <person name="Tettelin H."/>
            <person name="Glass J.I."/>
            <person name="Rusch D."/>
            <person name="Podicherti R."/>
            <person name="Tsui H.-C.T."/>
            <person name="Winkler M.E."/>
        </authorList>
    </citation>
    <scope>NUCLEOTIDE SEQUENCE</scope>
</reference>